<comment type="subcellular location">
    <subcellularLocation>
        <location evidence="1">Nucleus</location>
    </subcellularLocation>
</comment>
<proteinExistence type="predicted"/>
<keyword evidence="5" id="KW-0539">Nucleus</keyword>
<feature type="region of interest" description="Disordered" evidence="6">
    <location>
        <begin position="442"/>
        <end position="462"/>
    </location>
</feature>
<feature type="compositionally biased region" description="Basic and acidic residues" evidence="6">
    <location>
        <begin position="205"/>
        <end position="220"/>
    </location>
</feature>
<feature type="region of interest" description="Disordered" evidence="6">
    <location>
        <begin position="1"/>
        <end position="30"/>
    </location>
</feature>
<dbReference type="Gene3D" id="2.40.330.10">
    <property type="entry name" value="DNA-binding pseudobarrel domain"/>
    <property type="match status" value="2"/>
</dbReference>
<feature type="domain" description="TF-B3" evidence="7">
    <location>
        <begin position="331"/>
        <end position="429"/>
    </location>
</feature>
<feature type="domain" description="TF-B3" evidence="7">
    <location>
        <begin position="90"/>
        <end position="183"/>
    </location>
</feature>
<evidence type="ECO:0000256" key="1">
    <source>
        <dbReference type="ARBA" id="ARBA00004123"/>
    </source>
</evidence>
<protein>
    <recommendedName>
        <fullName evidence="7">TF-B3 domain-containing protein</fullName>
    </recommendedName>
</protein>
<evidence type="ECO:0000256" key="2">
    <source>
        <dbReference type="ARBA" id="ARBA00023015"/>
    </source>
</evidence>
<keyword evidence="4" id="KW-0804">Transcription</keyword>
<feature type="region of interest" description="Disordered" evidence="6">
    <location>
        <begin position="205"/>
        <end position="269"/>
    </location>
</feature>
<dbReference type="SMART" id="SM01019">
    <property type="entry name" value="B3"/>
    <property type="match status" value="2"/>
</dbReference>
<dbReference type="InterPro" id="IPR015300">
    <property type="entry name" value="DNA-bd_pseudobarrel_sf"/>
</dbReference>
<dbReference type="PANTHER" id="PTHR31391:SF157">
    <property type="entry name" value="B3 DOMAIN-CONTAINING PROTEIN REM16"/>
    <property type="match status" value="1"/>
</dbReference>
<evidence type="ECO:0000256" key="4">
    <source>
        <dbReference type="ARBA" id="ARBA00023163"/>
    </source>
</evidence>
<dbReference type="EMBL" id="JBBPBM010000020">
    <property type="protein sequence ID" value="KAK8551907.1"/>
    <property type="molecule type" value="Genomic_DNA"/>
</dbReference>
<keyword evidence="3" id="KW-0238">DNA-binding</keyword>
<feature type="compositionally biased region" description="Polar residues" evidence="6">
    <location>
        <begin position="443"/>
        <end position="462"/>
    </location>
</feature>
<dbReference type="CDD" id="cd10017">
    <property type="entry name" value="B3_DNA"/>
    <property type="match status" value="2"/>
</dbReference>
<evidence type="ECO:0000259" key="7">
    <source>
        <dbReference type="PROSITE" id="PS50863"/>
    </source>
</evidence>
<feature type="compositionally biased region" description="Polar residues" evidence="6">
    <location>
        <begin position="237"/>
        <end position="253"/>
    </location>
</feature>
<gene>
    <name evidence="8" type="ORF">V6N12_040527</name>
</gene>
<dbReference type="Proteomes" id="UP001472677">
    <property type="component" value="Unassembled WGS sequence"/>
</dbReference>
<dbReference type="SUPFAM" id="SSF101936">
    <property type="entry name" value="DNA-binding pseudobarrel domain"/>
    <property type="match status" value="2"/>
</dbReference>
<keyword evidence="2" id="KW-0805">Transcription regulation</keyword>
<sequence length="462" mass="52384">MSRVDIESLKGGARQTIMDEESSPLAQSPKLNMEFQYPAPTVVRAEVSAEESVSPKPRPKGSSFVDEERVCVVKQMGSREEEIFWTHFQCIHFSQSLRGDFLQRLEIPEKFAKYMKEKLPETVTVKGPSGIIWNLGLRSDDGTMFFEGGWKKFVLDHSLEENDLLIFKYNGLSHFDVLMFEGRSLCEKASSYFVKKCVHAESDHSYQTKRKIGENADEIVHNSSPRGLESSPDKSTDNVNTMRSTQPTNSAATNKRVRRAGSSAKSHARHLGGKELCTIDGEVKLETEFDDTRIDEDELSRRPSCLKAPLTQLEKTNAFMKAQEALTKDGFMVVMKPTHVWKRFYMAIPIAWAAKHLLRENMDVILRINKRMWRTRYNYHKVRHYGGLCGGWKSFASNNNLIEHDVCVFEPSDIGKKPVILDVRIFRVIDAPAQAPPVPLITHSPSELETPVEASSQGTDNI</sequence>
<evidence type="ECO:0000256" key="6">
    <source>
        <dbReference type="SAM" id="MobiDB-lite"/>
    </source>
</evidence>
<comment type="caution">
    <text evidence="8">The sequence shown here is derived from an EMBL/GenBank/DDBJ whole genome shotgun (WGS) entry which is preliminary data.</text>
</comment>
<evidence type="ECO:0000313" key="8">
    <source>
        <dbReference type="EMBL" id="KAK8551907.1"/>
    </source>
</evidence>
<accession>A0ABR2E4K1</accession>
<evidence type="ECO:0000313" key="9">
    <source>
        <dbReference type="Proteomes" id="UP001472677"/>
    </source>
</evidence>
<dbReference type="PANTHER" id="PTHR31391">
    <property type="entry name" value="B3 DOMAIN-CONTAINING PROTEIN OS11G0197600-RELATED"/>
    <property type="match status" value="1"/>
</dbReference>
<dbReference type="InterPro" id="IPR044837">
    <property type="entry name" value="REM16-like"/>
</dbReference>
<keyword evidence="9" id="KW-1185">Reference proteome</keyword>
<evidence type="ECO:0000256" key="5">
    <source>
        <dbReference type="ARBA" id="ARBA00023242"/>
    </source>
</evidence>
<dbReference type="Pfam" id="PF02362">
    <property type="entry name" value="B3"/>
    <property type="match status" value="2"/>
</dbReference>
<name>A0ABR2E4K1_9ROSI</name>
<dbReference type="InterPro" id="IPR003340">
    <property type="entry name" value="B3_DNA-bd"/>
</dbReference>
<dbReference type="PROSITE" id="PS50863">
    <property type="entry name" value="B3"/>
    <property type="match status" value="2"/>
</dbReference>
<reference evidence="8 9" key="1">
    <citation type="journal article" date="2024" name="G3 (Bethesda)">
        <title>Genome assembly of Hibiscus sabdariffa L. provides insights into metabolisms of medicinal natural products.</title>
        <authorList>
            <person name="Kim T."/>
        </authorList>
    </citation>
    <scope>NUCLEOTIDE SEQUENCE [LARGE SCALE GENOMIC DNA]</scope>
    <source>
        <strain evidence="8">TK-2024</strain>
        <tissue evidence="8">Old leaves</tissue>
    </source>
</reference>
<evidence type="ECO:0000256" key="3">
    <source>
        <dbReference type="ARBA" id="ARBA00023125"/>
    </source>
</evidence>
<organism evidence="8 9">
    <name type="scientific">Hibiscus sabdariffa</name>
    <name type="common">roselle</name>
    <dbReference type="NCBI Taxonomy" id="183260"/>
    <lineage>
        <taxon>Eukaryota</taxon>
        <taxon>Viridiplantae</taxon>
        <taxon>Streptophyta</taxon>
        <taxon>Embryophyta</taxon>
        <taxon>Tracheophyta</taxon>
        <taxon>Spermatophyta</taxon>
        <taxon>Magnoliopsida</taxon>
        <taxon>eudicotyledons</taxon>
        <taxon>Gunneridae</taxon>
        <taxon>Pentapetalae</taxon>
        <taxon>rosids</taxon>
        <taxon>malvids</taxon>
        <taxon>Malvales</taxon>
        <taxon>Malvaceae</taxon>
        <taxon>Malvoideae</taxon>
        <taxon>Hibiscus</taxon>
    </lineage>
</organism>